<evidence type="ECO:0008006" key="7">
    <source>
        <dbReference type="Google" id="ProtNLM"/>
    </source>
</evidence>
<gene>
    <name evidence="5" type="ORF">PFISCL1PPCAC_8575</name>
</gene>
<keyword evidence="2" id="KW-0808">Transferase</keyword>
<name>A0AAV5VG97_9BILA</name>
<organism evidence="5 6">
    <name type="scientific">Pristionchus fissidentatus</name>
    <dbReference type="NCBI Taxonomy" id="1538716"/>
    <lineage>
        <taxon>Eukaryota</taxon>
        <taxon>Metazoa</taxon>
        <taxon>Ecdysozoa</taxon>
        <taxon>Nematoda</taxon>
        <taxon>Chromadorea</taxon>
        <taxon>Rhabditida</taxon>
        <taxon>Rhabditina</taxon>
        <taxon>Diplogasteromorpha</taxon>
        <taxon>Diplogasteroidea</taxon>
        <taxon>Neodiplogasteridae</taxon>
        <taxon>Pristionchus</taxon>
    </lineage>
</organism>
<protein>
    <recommendedName>
        <fullName evidence="7">O-methyltransferase</fullName>
    </recommendedName>
</protein>
<dbReference type="GO" id="GO:0008757">
    <property type="term" value="F:S-adenosylmethionine-dependent methyltransferase activity"/>
    <property type="evidence" value="ECO:0007669"/>
    <property type="project" value="TreeGrafter"/>
</dbReference>
<proteinExistence type="inferred from homology"/>
<evidence type="ECO:0000256" key="2">
    <source>
        <dbReference type="ARBA" id="ARBA00022679"/>
    </source>
</evidence>
<dbReference type="GO" id="GO:0032259">
    <property type="term" value="P:methylation"/>
    <property type="evidence" value="ECO:0007669"/>
    <property type="project" value="UniProtKB-KW"/>
</dbReference>
<dbReference type="Pfam" id="PF01596">
    <property type="entry name" value="Methyltransf_3"/>
    <property type="match status" value="1"/>
</dbReference>
<dbReference type="SUPFAM" id="SSF53335">
    <property type="entry name" value="S-adenosyl-L-methionine-dependent methyltransferases"/>
    <property type="match status" value="1"/>
</dbReference>
<dbReference type="Proteomes" id="UP001432322">
    <property type="component" value="Unassembled WGS sequence"/>
</dbReference>
<reference evidence="5" key="1">
    <citation type="submission" date="2023-10" db="EMBL/GenBank/DDBJ databases">
        <title>Genome assembly of Pristionchus species.</title>
        <authorList>
            <person name="Yoshida K."/>
            <person name="Sommer R.J."/>
        </authorList>
    </citation>
    <scope>NUCLEOTIDE SEQUENCE</scope>
    <source>
        <strain evidence="5">RS5133</strain>
    </source>
</reference>
<dbReference type="EMBL" id="BTSY01000003">
    <property type="protein sequence ID" value="GMT17278.1"/>
    <property type="molecule type" value="Genomic_DNA"/>
</dbReference>
<dbReference type="PANTHER" id="PTHR10509:SF93">
    <property type="entry name" value="CATECHOL O-METHYLTRANSFERASE DOMAIN-CONTAINING PROTEIN 1"/>
    <property type="match status" value="1"/>
</dbReference>
<dbReference type="InterPro" id="IPR029063">
    <property type="entry name" value="SAM-dependent_MTases_sf"/>
</dbReference>
<accession>A0AAV5VG97</accession>
<keyword evidence="3" id="KW-0949">S-adenosyl-L-methionine</keyword>
<dbReference type="PROSITE" id="PS51682">
    <property type="entry name" value="SAM_OMT_I"/>
    <property type="match status" value="1"/>
</dbReference>
<sequence>MSSAVEKSYESSDKLIVYTSKLSTSSFADVQNQLQERTLEATGALGGMLGTFTGASALAWALELPADGKVISMDVTHESLNKAGLPILDAHPELRKKIDFKLGSAVDELKSLVASGASGSFGFAFIDADKGNYSVYYDLCMELLAPGGVIMIDNIDALQALWSGKVVEPKDDSSKAIDAVNRKAAADSRVFNTLFNIGDGVHLIVKKH</sequence>
<evidence type="ECO:0000256" key="4">
    <source>
        <dbReference type="ARBA" id="ARBA00023453"/>
    </source>
</evidence>
<evidence type="ECO:0000313" key="5">
    <source>
        <dbReference type="EMBL" id="GMT17278.1"/>
    </source>
</evidence>
<dbReference type="Gene3D" id="3.40.50.150">
    <property type="entry name" value="Vaccinia Virus protein VP39"/>
    <property type="match status" value="1"/>
</dbReference>
<dbReference type="InterPro" id="IPR050362">
    <property type="entry name" value="Cation-dep_OMT"/>
</dbReference>
<comment type="similarity">
    <text evidence="4">Belongs to the class I-like SAM-binding methyltransferase superfamily. Cation-dependent O-methyltransferase family.</text>
</comment>
<evidence type="ECO:0000256" key="1">
    <source>
        <dbReference type="ARBA" id="ARBA00022603"/>
    </source>
</evidence>
<comment type="caution">
    <text evidence="5">The sequence shown here is derived from an EMBL/GenBank/DDBJ whole genome shotgun (WGS) entry which is preliminary data.</text>
</comment>
<evidence type="ECO:0000256" key="3">
    <source>
        <dbReference type="ARBA" id="ARBA00022691"/>
    </source>
</evidence>
<dbReference type="GO" id="GO:0008171">
    <property type="term" value="F:O-methyltransferase activity"/>
    <property type="evidence" value="ECO:0007669"/>
    <property type="project" value="InterPro"/>
</dbReference>
<dbReference type="AlphaFoldDB" id="A0AAV5VG97"/>
<evidence type="ECO:0000313" key="6">
    <source>
        <dbReference type="Proteomes" id="UP001432322"/>
    </source>
</evidence>
<dbReference type="InterPro" id="IPR002935">
    <property type="entry name" value="SAM_O-MeTrfase"/>
</dbReference>
<keyword evidence="1" id="KW-0489">Methyltransferase</keyword>
<dbReference type="PANTHER" id="PTHR10509">
    <property type="entry name" value="O-METHYLTRANSFERASE-RELATED"/>
    <property type="match status" value="1"/>
</dbReference>
<keyword evidence="6" id="KW-1185">Reference proteome</keyword>